<dbReference type="AlphaFoldDB" id="A0A062UNN9"/>
<dbReference type="Proteomes" id="UP000027190">
    <property type="component" value="Unassembled WGS sequence"/>
</dbReference>
<keyword evidence="4" id="KW-1185">Reference proteome</keyword>
<comment type="similarity">
    <text evidence="1">Belongs to the SufE family.</text>
</comment>
<evidence type="ECO:0000256" key="1">
    <source>
        <dbReference type="ARBA" id="ARBA00010282"/>
    </source>
</evidence>
<organism evidence="3 4">
    <name type="scientific">Hyphomonas chukchiensis</name>
    <dbReference type="NCBI Taxonomy" id="1280947"/>
    <lineage>
        <taxon>Bacteria</taxon>
        <taxon>Pseudomonadati</taxon>
        <taxon>Pseudomonadota</taxon>
        <taxon>Alphaproteobacteria</taxon>
        <taxon>Hyphomonadales</taxon>
        <taxon>Hyphomonadaceae</taxon>
        <taxon>Hyphomonas</taxon>
    </lineage>
</organism>
<proteinExistence type="inferred from homology"/>
<reference evidence="3 4" key="1">
    <citation type="journal article" date="2014" name="Antonie Van Leeuwenhoek">
        <title>Hyphomonas beringensis sp. nov. and Hyphomonas chukchiensis sp. nov., isolated from surface seawater of the Bering Sea and Chukchi Sea.</title>
        <authorList>
            <person name="Li C."/>
            <person name="Lai Q."/>
            <person name="Li G."/>
            <person name="Dong C."/>
            <person name="Wang J."/>
            <person name="Liao Y."/>
            <person name="Shao Z."/>
        </authorList>
    </citation>
    <scope>NUCLEOTIDE SEQUENCE [LARGE SCALE GENOMIC DNA]</scope>
    <source>
        <strain evidence="3 4">BH-BN04-4</strain>
    </source>
</reference>
<accession>A0A062UNN9</accession>
<dbReference type="eggNOG" id="COG2166">
    <property type="taxonomic scope" value="Bacteria"/>
</dbReference>
<dbReference type="PANTHER" id="PTHR43597">
    <property type="entry name" value="SULFUR ACCEPTOR PROTEIN CSDE"/>
    <property type="match status" value="1"/>
</dbReference>
<sequence>MAITAPGVFFCRAMPHLRHMSIESAAAEIREEFSWLEDWEARYAHIIDLGKANPPLAPGEKSDETIVRGCASQVWMVTHMEDGRLIVRAESDAMIVSGLIALLIRLYSGATPAEAEAFDAKALLDEIGVSGALTAQRSNGLASMLERIRNDAHAALTA</sequence>
<dbReference type="SUPFAM" id="SSF82649">
    <property type="entry name" value="SufE/NifU"/>
    <property type="match status" value="1"/>
</dbReference>
<dbReference type="InterPro" id="IPR003808">
    <property type="entry name" value="Fe-S_metab-assoc_dom"/>
</dbReference>
<feature type="domain" description="Fe-S metabolism associated" evidence="2">
    <location>
        <begin position="31"/>
        <end position="150"/>
    </location>
</feature>
<evidence type="ECO:0000259" key="2">
    <source>
        <dbReference type="Pfam" id="PF02657"/>
    </source>
</evidence>
<name>A0A062UNN9_9PROT</name>
<dbReference type="PANTHER" id="PTHR43597:SF5">
    <property type="entry name" value="SUFE-LIKE PROTEIN 2, CHLOROPLASTIC"/>
    <property type="match status" value="1"/>
</dbReference>
<dbReference type="STRING" id="1280947.HY30_03805"/>
<dbReference type="EMBL" id="AWFG01000019">
    <property type="protein sequence ID" value="KCZ58873.1"/>
    <property type="molecule type" value="Genomic_DNA"/>
</dbReference>
<protein>
    <recommendedName>
        <fullName evidence="2">Fe-S metabolism associated domain-containing protein</fullName>
    </recommendedName>
</protein>
<evidence type="ECO:0000313" key="3">
    <source>
        <dbReference type="EMBL" id="KCZ58873.1"/>
    </source>
</evidence>
<comment type="caution">
    <text evidence="3">The sequence shown here is derived from an EMBL/GenBank/DDBJ whole genome shotgun (WGS) entry which is preliminary data.</text>
</comment>
<dbReference type="PATRIC" id="fig|1280947.3.peg.1636"/>
<gene>
    <name evidence="3" type="ORF">HY30_03805</name>
</gene>
<evidence type="ECO:0000313" key="4">
    <source>
        <dbReference type="Proteomes" id="UP000027190"/>
    </source>
</evidence>
<dbReference type="Pfam" id="PF02657">
    <property type="entry name" value="SufE"/>
    <property type="match status" value="1"/>
</dbReference>
<dbReference type="Gene3D" id="3.90.1010.10">
    <property type="match status" value="1"/>
</dbReference>